<proteinExistence type="predicted"/>
<dbReference type="EMBL" id="MT631699">
    <property type="protein sequence ID" value="QNO57693.1"/>
    <property type="molecule type" value="Genomic_DNA"/>
</dbReference>
<accession>A0A7G9ZBQ9</accession>
<dbReference type="SUPFAM" id="SSF69318">
    <property type="entry name" value="Integrin alpha N-terminal domain"/>
    <property type="match status" value="1"/>
</dbReference>
<evidence type="ECO:0000313" key="1">
    <source>
        <dbReference type="EMBL" id="QNO57693.1"/>
    </source>
</evidence>
<dbReference type="PANTHER" id="PTHR44103:SF1">
    <property type="entry name" value="PROPROTEIN CONVERTASE P"/>
    <property type="match status" value="1"/>
</dbReference>
<evidence type="ECO:0008006" key="2">
    <source>
        <dbReference type="Google" id="ProtNLM"/>
    </source>
</evidence>
<dbReference type="AlphaFoldDB" id="A0A7G9ZBQ9"/>
<reference evidence="1" key="1">
    <citation type="submission" date="2020-06" db="EMBL/GenBank/DDBJ databases">
        <title>Unique genomic features of the anaerobic methanotrophic archaea.</title>
        <authorList>
            <person name="Chadwick G.L."/>
            <person name="Skennerton C.T."/>
            <person name="Laso-Perez R."/>
            <person name="Leu A.O."/>
            <person name="Speth D.R."/>
            <person name="Yu H."/>
            <person name="Morgan-Lang C."/>
            <person name="Hatzenpichler R."/>
            <person name="Goudeau D."/>
            <person name="Malmstrom R."/>
            <person name="Brazelton W.J."/>
            <person name="Woyke T."/>
            <person name="Hallam S.J."/>
            <person name="Tyson G.W."/>
            <person name="Wegener G."/>
            <person name="Boetius A."/>
            <person name="Orphan V."/>
        </authorList>
    </citation>
    <scope>NUCLEOTIDE SEQUENCE</scope>
</reference>
<dbReference type="InterPro" id="IPR028994">
    <property type="entry name" value="Integrin_alpha_N"/>
</dbReference>
<gene>
    <name evidence="1" type="ORF">NMCMJOEM_00031</name>
</gene>
<dbReference type="Gene3D" id="2.130.10.130">
    <property type="entry name" value="Integrin alpha, N-terminal"/>
    <property type="match status" value="1"/>
</dbReference>
<sequence>MINITDGVISNISAETTPTLNRSTFTLSLADFVAEPEHIWGISVRDSLGRHTGMNWTTGGIEREIPGSYYTGHYNKPPSDTPQVLVVYPPDNSLEVVYHALECGDGTTLVTKEPDVLVLTSSYNEATGTETATVIAKRGSNGEHLWEEPVTGTAPNLIVSAGDLDEDEKGDVLVIMTTSELDMTTFTTNTAARLIAKRGCNGEPLWEEQVIGTELFLSALPAGDLDGDKKRDVVVHIHEYDEATDTTTETVIAKRGYDGKRIWTTEPDGPIWVGSAWADLNGDEIADVLLGSHDLVYALGYREE</sequence>
<name>A0A7G9ZBQ9_9EURY</name>
<protein>
    <recommendedName>
        <fullName evidence="2">FG-GAP repeat protein</fullName>
    </recommendedName>
</protein>
<organism evidence="1">
    <name type="scientific">Candidatus Methanophaga sp. ANME-1 ERB7</name>
    <dbReference type="NCBI Taxonomy" id="2759913"/>
    <lineage>
        <taxon>Archaea</taxon>
        <taxon>Methanobacteriati</taxon>
        <taxon>Methanobacteriota</taxon>
        <taxon>Stenosarchaea group</taxon>
        <taxon>Methanomicrobia</taxon>
        <taxon>Candidatus Methanophagales</taxon>
        <taxon>Candidatus Methanophagaceae</taxon>
        <taxon>Candidatus Methanophaga</taxon>
    </lineage>
</organism>
<dbReference type="PANTHER" id="PTHR44103">
    <property type="entry name" value="PROPROTEIN CONVERTASE P"/>
    <property type="match status" value="1"/>
</dbReference>